<reference evidence="4 5" key="1">
    <citation type="submission" date="2019-04" db="EMBL/GenBank/DDBJ databases">
        <title>Natronomonas sp. F20-122 a newhaloarchaeon isolated from a saline saltern of Isla Bacuta, Huelva, Spain.</title>
        <authorList>
            <person name="Duran-Viseras A."/>
            <person name="Sanchez-Porro C."/>
            <person name="Ventosa A."/>
        </authorList>
    </citation>
    <scope>NUCLEOTIDE SEQUENCE [LARGE SCALE GENOMIC DNA]</scope>
    <source>
        <strain evidence="4 5">F20-122</strain>
    </source>
</reference>
<keyword evidence="1" id="KW-0863">Zinc-finger</keyword>
<evidence type="ECO:0000313" key="5">
    <source>
        <dbReference type="Proteomes" id="UP000308037"/>
    </source>
</evidence>
<evidence type="ECO:0000256" key="2">
    <source>
        <dbReference type="SAM" id="MobiDB-lite"/>
    </source>
</evidence>
<dbReference type="InterPro" id="IPR007527">
    <property type="entry name" value="Znf_SWIM"/>
</dbReference>
<dbReference type="GO" id="GO:0008270">
    <property type="term" value="F:zinc ion binding"/>
    <property type="evidence" value="ECO:0007669"/>
    <property type="project" value="UniProtKB-KW"/>
</dbReference>
<keyword evidence="5" id="KW-1185">Reference proteome</keyword>
<dbReference type="Proteomes" id="UP000308037">
    <property type="component" value="Unassembled WGS sequence"/>
</dbReference>
<dbReference type="OrthoDB" id="166762at2157"/>
<keyword evidence="1" id="KW-0862">Zinc</keyword>
<organism evidence="4 5">
    <name type="scientific">Natronomonas salsuginis</name>
    <dbReference type="NCBI Taxonomy" id="2217661"/>
    <lineage>
        <taxon>Archaea</taxon>
        <taxon>Methanobacteriati</taxon>
        <taxon>Methanobacteriota</taxon>
        <taxon>Stenosarchaea group</taxon>
        <taxon>Halobacteria</taxon>
        <taxon>Halobacteriales</taxon>
        <taxon>Natronomonadaceae</taxon>
        <taxon>Natronomonas</taxon>
    </lineage>
</organism>
<feature type="domain" description="SWIM-type" evidence="3">
    <location>
        <begin position="58"/>
        <end position="90"/>
    </location>
</feature>
<gene>
    <name evidence="4" type="ORF">DM868_05480</name>
</gene>
<evidence type="ECO:0000259" key="3">
    <source>
        <dbReference type="PROSITE" id="PS50966"/>
    </source>
</evidence>
<evidence type="ECO:0000256" key="1">
    <source>
        <dbReference type="PROSITE-ProRule" id="PRU00325"/>
    </source>
</evidence>
<keyword evidence="1" id="KW-0479">Metal-binding</keyword>
<comment type="caution">
    <text evidence="4">The sequence shown here is derived from an EMBL/GenBank/DDBJ whole genome shotgun (WGS) entry which is preliminary data.</text>
</comment>
<dbReference type="Pfam" id="PF04434">
    <property type="entry name" value="SWIM"/>
    <property type="match status" value="1"/>
</dbReference>
<dbReference type="AlphaFoldDB" id="A0A4U5JE68"/>
<accession>A0A4U5JE68</accession>
<sequence length="216" mass="23934">MTHPAYTPASSDTPSRRPLSPDTGRLGARAARAWTEPMAVRPLERGRYAVDSASGATYVVDLFAGTCSCPDHEIRGERCKHLRRVAIEVTERRVPPPGRRRADCAVCRRPSFVPESASIPICDDCRLERGDLATDRETGDTVVVYRMTDEAASERYVEAADCTVAAYPKNEGYPADDPVVEVVYPFSGDPDADIEDRPRYAFPRSRLAARDEMLIE</sequence>
<dbReference type="PROSITE" id="PS50966">
    <property type="entry name" value="ZF_SWIM"/>
    <property type="match status" value="1"/>
</dbReference>
<proteinExistence type="predicted"/>
<feature type="region of interest" description="Disordered" evidence="2">
    <location>
        <begin position="1"/>
        <end position="25"/>
    </location>
</feature>
<name>A0A4U5JE68_9EURY</name>
<dbReference type="EMBL" id="QKNX01000002">
    <property type="protein sequence ID" value="TKR25947.1"/>
    <property type="molecule type" value="Genomic_DNA"/>
</dbReference>
<protein>
    <submittedName>
        <fullName evidence="4">SWIM zinc finger family protein</fullName>
    </submittedName>
</protein>
<dbReference type="RefSeq" id="WP_137275849.1">
    <property type="nucleotide sequence ID" value="NZ_QKNX01000002.1"/>
</dbReference>
<evidence type="ECO:0000313" key="4">
    <source>
        <dbReference type="EMBL" id="TKR25947.1"/>
    </source>
</evidence>